<dbReference type="STRING" id="389348.PNK_2218"/>
<gene>
    <name evidence="2" type="ORF">PNK_2218</name>
</gene>
<keyword evidence="1" id="KW-0812">Transmembrane</keyword>
<dbReference type="Proteomes" id="UP000069902">
    <property type="component" value="Chromosome cPNK"/>
</dbReference>
<reference evidence="3" key="1">
    <citation type="submission" date="2015-09" db="EMBL/GenBank/DDBJ databases">
        <authorList>
            <person name="Bertelli C."/>
        </authorList>
    </citation>
    <scope>NUCLEOTIDE SEQUENCE [LARGE SCALE GENOMIC DNA]</scope>
    <source>
        <strain evidence="3">KNic</strain>
    </source>
</reference>
<evidence type="ECO:0000256" key="1">
    <source>
        <dbReference type="SAM" id="Phobius"/>
    </source>
</evidence>
<sequence>MNTTWLKSGIVGIWLLLVSAHAPLFLTFDSLEQSSLEQEFPRVIHMRGFLYQTPSQSLVLAAQPDLKSCCIGTSSKVSEQIFVKGEIAKEALTHRAVTVQGVLKREPLFDARGELVQLYVLEQAILLSSKPFPLWTIVGVVLILALLGWLRYSGIFCFSKK</sequence>
<keyword evidence="1" id="KW-0472">Membrane</keyword>
<evidence type="ECO:0000313" key="3">
    <source>
        <dbReference type="Proteomes" id="UP000069902"/>
    </source>
</evidence>
<dbReference type="EMBL" id="LN879502">
    <property type="protein sequence ID" value="CUI17819.1"/>
    <property type="molecule type" value="Genomic_DNA"/>
</dbReference>
<accession>A0A0U5K6N3</accession>
<evidence type="ECO:0000313" key="2">
    <source>
        <dbReference type="EMBL" id="CUI17819.1"/>
    </source>
</evidence>
<feature type="transmembrane region" description="Helical" evidence="1">
    <location>
        <begin position="132"/>
        <end position="152"/>
    </location>
</feature>
<name>A0A0U5K6N3_9BACT</name>
<dbReference type="InParanoid" id="A0A0U5K6N3"/>
<keyword evidence="1" id="KW-1133">Transmembrane helix</keyword>
<dbReference type="RefSeq" id="WP_059062034.1">
    <property type="nucleotide sequence ID" value="NZ_LN879502.1"/>
</dbReference>
<proteinExistence type="predicted"/>
<protein>
    <submittedName>
        <fullName evidence="2">Conserved putative membrane protein</fullName>
    </submittedName>
</protein>
<dbReference type="AlphaFoldDB" id="A0A0U5K6N3"/>
<organism evidence="2 3">
    <name type="scientific">Candidatus Protochlamydia naegleriophila</name>
    <dbReference type="NCBI Taxonomy" id="389348"/>
    <lineage>
        <taxon>Bacteria</taxon>
        <taxon>Pseudomonadati</taxon>
        <taxon>Chlamydiota</taxon>
        <taxon>Chlamydiia</taxon>
        <taxon>Parachlamydiales</taxon>
        <taxon>Parachlamydiaceae</taxon>
        <taxon>Candidatus Protochlamydia</taxon>
    </lineage>
</organism>
<keyword evidence="3" id="KW-1185">Reference proteome</keyword>
<dbReference type="PATRIC" id="fig|389348.3.peg.2494"/>
<dbReference type="KEGG" id="pnl:PNK_2218"/>